<dbReference type="InterPro" id="IPR000182">
    <property type="entry name" value="GNAT_dom"/>
</dbReference>
<dbReference type="Gene3D" id="3.40.630.30">
    <property type="match status" value="1"/>
</dbReference>
<keyword evidence="2" id="KW-0808">Transferase</keyword>
<name>A0A0J8XXA3_9GAMM</name>
<dbReference type="PANTHER" id="PTHR43415">
    <property type="entry name" value="SPERMIDINE N(1)-ACETYLTRANSFERASE"/>
    <property type="match status" value="1"/>
</dbReference>
<organism evidence="2 3">
    <name type="scientific">Photobacterium swingsii</name>
    <dbReference type="NCBI Taxonomy" id="680026"/>
    <lineage>
        <taxon>Bacteria</taxon>
        <taxon>Pseudomonadati</taxon>
        <taxon>Pseudomonadota</taxon>
        <taxon>Gammaproteobacteria</taxon>
        <taxon>Vibrionales</taxon>
        <taxon>Vibrionaceae</taxon>
        <taxon>Photobacterium</taxon>
    </lineage>
</organism>
<dbReference type="AlphaFoldDB" id="A0A0J8XXA3"/>
<sequence length="163" mass="17988">MIEVRPTEQADIEQIRNLYAGTKAQAGTLQLPLPSLAMWQKRLTNIPSNVHSLVADLDGRIVGQLGLVIEENPRRKHVASIGMAVHDDFQGQGVGSVILAAAIDLAENWLNISRIELTVYTDNEAGIALYKKLGFVEEGIAHQFAFRNGELVDALYMAKVRHM</sequence>
<proteinExistence type="predicted"/>
<dbReference type="STRING" id="680026.AB733_13855"/>
<accession>A0A0J8XXA3</accession>
<dbReference type="GO" id="GO:0016747">
    <property type="term" value="F:acyltransferase activity, transferring groups other than amino-acyl groups"/>
    <property type="evidence" value="ECO:0007669"/>
    <property type="project" value="InterPro"/>
</dbReference>
<dbReference type="OrthoDB" id="336415at2"/>
<dbReference type="PANTHER" id="PTHR43415:SF3">
    <property type="entry name" value="GNAT-FAMILY ACETYLTRANSFERASE"/>
    <property type="match status" value="1"/>
</dbReference>
<evidence type="ECO:0000259" key="1">
    <source>
        <dbReference type="PROSITE" id="PS51186"/>
    </source>
</evidence>
<dbReference type="InterPro" id="IPR016181">
    <property type="entry name" value="Acyl_CoA_acyltransferase"/>
</dbReference>
<evidence type="ECO:0000313" key="2">
    <source>
        <dbReference type="EMBL" id="PSW22933.1"/>
    </source>
</evidence>
<dbReference type="PROSITE" id="PS51186">
    <property type="entry name" value="GNAT"/>
    <property type="match status" value="1"/>
</dbReference>
<reference evidence="2 3" key="1">
    <citation type="submission" date="2018-01" db="EMBL/GenBank/DDBJ databases">
        <title>Whole genome sequencing of Histamine producing bacteria.</title>
        <authorList>
            <person name="Butler K."/>
        </authorList>
    </citation>
    <scope>NUCLEOTIDE SEQUENCE [LARGE SCALE GENOMIC DNA]</scope>
    <source>
        <strain evidence="2 3">DSM 24669</strain>
    </source>
</reference>
<dbReference type="Pfam" id="PF00583">
    <property type="entry name" value="Acetyltransf_1"/>
    <property type="match status" value="1"/>
</dbReference>
<dbReference type="Proteomes" id="UP000240481">
    <property type="component" value="Unassembled WGS sequence"/>
</dbReference>
<dbReference type="RefSeq" id="WP_048899301.1">
    <property type="nucleotide sequence ID" value="NZ_AP024853.1"/>
</dbReference>
<dbReference type="CDD" id="cd04301">
    <property type="entry name" value="NAT_SF"/>
    <property type="match status" value="1"/>
</dbReference>
<comment type="caution">
    <text evidence="2">The sequence shown here is derived from an EMBL/GenBank/DDBJ whole genome shotgun (WGS) entry which is preliminary data.</text>
</comment>
<protein>
    <submittedName>
        <fullName evidence="2">GNAT family N-acetyltransferase</fullName>
    </submittedName>
</protein>
<dbReference type="SUPFAM" id="SSF55729">
    <property type="entry name" value="Acyl-CoA N-acyltransferases (Nat)"/>
    <property type="match status" value="1"/>
</dbReference>
<gene>
    <name evidence="2" type="ORF">C9I94_17260</name>
</gene>
<feature type="domain" description="N-acetyltransferase" evidence="1">
    <location>
        <begin position="2"/>
        <end position="162"/>
    </location>
</feature>
<dbReference type="EMBL" id="PYLZ01000010">
    <property type="protein sequence ID" value="PSW22933.1"/>
    <property type="molecule type" value="Genomic_DNA"/>
</dbReference>
<evidence type="ECO:0000313" key="3">
    <source>
        <dbReference type="Proteomes" id="UP000240481"/>
    </source>
</evidence>
<keyword evidence="3" id="KW-1185">Reference proteome</keyword>